<evidence type="ECO:0000313" key="5">
    <source>
        <dbReference type="Proteomes" id="UP000199182"/>
    </source>
</evidence>
<feature type="signal peptide" evidence="2">
    <location>
        <begin position="1"/>
        <end position="25"/>
    </location>
</feature>
<accession>A0A1G9W9V9</accession>
<dbReference type="Pfam" id="PF00395">
    <property type="entry name" value="SLH"/>
    <property type="match status" value="1"/>
</dbReference>
<dbReference type="PROSITE" id="PS51272">
    <property type="entry name" value="SLH"/>
    <property type="match status" value="1"/>
</dbReference>
<evidence type="ECO:0000259" key="3">
    <source>
        <dbReference type="PROSITE" id="PS51272"/>
    </source>
</evidence>
<keyword evidence="1" id="KW-0677">Repeat</keyword>
<sequence length="308" mass="33697">MRICRAAAALVIVLLLLTAPTAALTAQGEKENFAPKVNSKQCITLKNVPIWGYIEQYDPNGDKTELLLVKSPEYGNVTLYGSTFIYKPYPDITGADSFIVAAKDSVGNLSGNAGISVTIQDNNWDAGYCDMKSSPAQYSAIMLTKSSILSGERIGTADFFKPKSVVGSGEYLVMLLAAMGTKEDLAPCVSTGLENDHEIQLWLKPYVQYASKLGIISGNAFEPDKLLTKCEAVTLTAKAAGMKDVYTKPMYIKDVGRIPAKDLQSYINLAAYGMLNLYDGYARPDEPFTRADAADLLWQLYCYKQRIK</sequence>
<protein>
    <submittedName>
        <fullName evidence="4">S-layer homology domain-containing protein</fullName>
    </submittedName>
</protein>
<dbReference type="Proteomes" id="UP000199182">
    <property type="component" value="Unassembled WGS sequence"/>
</dbReference>
<dbReference type="STRING" id="258515.SAMN05192585_10582"/>
<dbReference type="Gene3D" id="2.60.40.2810">
    <property type="match status" value="1"/>
</dbReference>
<keyword evidence="2" id="KW-0732">Signal</keyword>
<dbReference type="AlphaFoldDB" id="A0A1G9W9V9"/>
<reference evidence="4 5" key="1">
    <citation type="submission" date="2016-10" db="EMBL/GenBank/DDBJ databases">
        <authorList>
            <person name="de Groot N.N."/>
        </authorList>
    </citation>
    <scope>NUCLEOTIDE SEQUENCE [LARGE SCALE GENOMIC DNA]</scope>
    <source>
        <strain evidence="4 5">CGMCC 1.5012</strain>
    </source>
</reference>
<gene>
    <name evidence="4" type="ORF">SAMN05192585_10582</name>
</gene>
<dbReference type="EMBL" id="FNID01000005">
    <property type="protein sequence ID" value="SDM81077.1"/>
    <property type="molecule type" value="Genomic_DNA"/>
</dbReference>
<keyword evidence="5" id="KW-1185">Reference proteome</keyword>
<proteinExistence type="predicted"/>
<organism evidence="4 5">
    <name type="scientific">Acetanaerobacterium elongatum</name>
    <dbReference type="NCBI Taxonomy" id="258515"/>
    <lineage>
        <taxon>Bacteria</taxon>
        <taxon>Bacillati</taxon>
        <taxon>Bacillota</taxon>
        <taxon>Clostridia</taxon>
        <taxon>Eubacteriales</taxon>
        <taxon>Oscillospiraceae</taxon>
        <taxon>Acetanaerobacterium</taxon>
    </lineage>
</organism>
<dbReference type="RefSeq" id="WP_092638260.1">
    <property type="nucleotide sequence ID" value="NZ_FNID01000005.1"/>
</dbReference>
<evidence type="ECO:0000256" key="2">
    <source>
        <dbReference type="SAM" id="SignalP"/>
    </source>
</evidence>
<feature type="domain" description="SLH" evidence="3">
    <location>
        <begin position="190"/>
        <end position="250"/>
    </location>
</feature>
<dbReference type="Pfam" id="PF17963">
    <property type="entry name" value="Big_9"/>
    <property type="match status" value="1"/>
</dbReference>
<evidence type="ECO:0000256" key="1">
    <source>
        <dbReference type="ARBA" id="ARBA00022737"/>
    </source>
</evidence>
<evidence type="ECO:0000313" key="4">
    <source>
        <dbReference type="EMBL" id="SDM81077.1"/>
    </source>
</evidence>
<dbReference type="InterPro" id="IPR001119">
    <property type="entry name" value="SLH_dom"/>
</dbReference>
<feature type="chain" id="PRO_5011793333" evidence="2">
    <location>
        <begin position="26"/>
        <end position="308"/>
    </location>
</feature>
<name>A0A1G9W9V9_9FIRM</name>